<evidence type="ECO:0000313" key="4">
    <source>
        <dbReference type="Proteomes" id="UP000467841"/>
    </source>
</evidence>
<gene>
    <name evidence="3" type="ORF">MERR_LOCUS2146</name>
</gene>
<feature type="domain" description="F-box associated beta-propeller type 3" evidence="2">
    <location>
        <begin position="96"/>
        <end position="152"/>
    </location>
</feature>
<dbReference type="AlphaFoldDB" id="A0A6D2HMT6"/>
<dbReference type="PANTHER" id="PTHR31111">
    <property type="entry name" value="BNAA05G37150D PROTEIN-RELATED"/>
    <property type="match status" value="1"/>
</dbReference>
<feature type="domain" description="F-box" evidence="1">
    <location>
        <begin position="7"/>
        <end position="32"/>
    </location>
</feature>
<dbReference type="SUPFAM" id="SSF81383">
    <property type="entry name" value="F-box domain"/>
    <property type="match status" value="1"/>
</dbReference>
<proteinExistence type="predicted"/>
<evidence type="ECO:0000259" key="2">
    <source>
        <dbReference type="Pfam" id="PF08268"/>
    </source>
</evidence>
<dbReference type="Pfam" id="PF00646">
    <property type="entry name" value="F-box"/>
    <property type="match status" value="1"/>
</dbReference>
<dbReference type="PANTHER" id="PTHR31111:SF125">
    <property type="entry name" value="F-BOX PROTEIN CPR30-LIKE"/>
    <property type="match status" value="1"/>
</dbReference>
<feature type="domain" description="F-box associated beta-propeller type 3" evidence="2">
    <location>
        <begin position="171"/>
        <end position="256"/>
    </location>
</feature>
<organism evidence="3 4">
    <name type="scientific">Microthlaspi erraticum</name>
    <dbReference type="NCBI Taxonomy" id="1685480"/>
    <lineage>
        <taxon>Eukaryota</taxon>
        <taxon>Viridiplantae</taxon>
        <taxon>Streptophyta</taxon>
        <taxon>Embryophyta</taxon>
        <taxon>Tracheophyta</taxon>
        <taxon>Spermatophyta</taxon>
        <taxon>Magnoliopsida</taxon>
        <taxon>eudicotyledons</taxon>
        <taxon>Gunneridae</taxon>
        <taxon>Pentapetalae</taxon>
        <taxon>rosids</taxon>
        <taxon>malvids</taxon>
        <taxon>Brassicales</taxon>
        <taxon>Brassicaceae</taxon>
        <taxon>Coluteocarpeae</taxon>
        <taxon>Microthlaspi</taxon>
    </lineage>
</organism>
<reference evidence="3" key="1">
    <citation type="submission" date="2020-01" db="EMBL/GenBank/DDBJ databases">
        <authorList>
            <person name="Mishra B."/>
        </authorList>
    </citation>
    <scope>NUCLEOTIDE SEQUENCE [LARGE SCALE GENOMIC DNA]</scope>
</reference>
<protein>
    <submittedName>
        <fullName evidence="3">Uncharacterized protein</fullName>
    </submittedName>
</protein>
<keyword evidence="4" id="KW-1185">Reference proteome</keyword>
<dbReference type="Proteomes" id="UP000467841">
    <property type="component" value="Unassembled WGS sequence"/>
</dbReference>
<dbReference type="InterPro" id="IPR036047">
    <property type="entry name" value="F-box-like_dom_sf"/>
</dbReference>
<dbReference type="Pfam" id="PF08268">
    <property type="entry name" value="FBA_3"/>
    <property type="match status" value="2"/>
</dbReference>
<name>A0A6D2HMT6_9BRAS</name>
<comment type="caution">
    <text evidence="3">The sequence shown here is derived from an EMBL/GenBank/DDBJ whole genome shotgun (WGS) entry which is preliminary data.</text>
</comment>
<dbReference type="InterPro" id="IPR013187">
    <property type="entry name" value="F-box-assoc_dom_typ3"/>
</dbReference>
<sequence length="266" mass="31216">MKTRQRQLPRRSIARCRCVSKLWNSTLHSPYFIEFLTRPRLLFSFRKDRELCFFSSPQDENSSPVDADYHLKLKLKTPLNLWSCPRTVVAFTKSEDEEELLVKSFLGFDPTDEEFKVLTITGGIEHRVLTLGTRKLEWRMVECGIPDHYPIVMGYASMVTKKQTYCVVGSRDAETLEWSKHVYVLPQPLWKNVVGETMLYFVGVTGGTDEVVLWPYSLRAPFYVYYYNMERNTLRRVEIKGMDAVRDYTAYMSLDYVEDVKLMKHV</sequence>
<evidence type="ECO:0000259" key="1">
    <source>
        <dbReference type="Pfam" id="PF00646"/>
    </source>
</evidence>
<dbReference type="InterPro" id="IPR001810">
    <property type="entry name" value="F-box_dom"/>
</dbReference>
<evidence type="ECO:0000313" key="3">
    <source>
        <dbReference type="EMBL" id="CAA7014911.1"/>
    </source>
</evidence>
<dbReference type="EMBL" id="CACVBM020000133">
    <property type="protein sequence ID" value="CAA7014911.1"/>
    <property type="molecule type" value="Genomic_DNA"/>
</dbReference>
<accession>A0A6D2HMT6</accession>